<dbReference type="Pfam" id="PF09351">
    <property type="entry name" value="DUF1993"/>
    <property type="match status" value="1"/>
</dbReference>
<accession>A0A1T5A0D2</accession>
<dbReference type="InterPro" id="IPR034660">
    <property type="entry name" value="DinB/YfiT-like"/>
</dbReference>
<gene>
    <name evidence="1" type="ORF">SAMN06295937_100216</name>
</gene>
<proteinExistence type="predicted"/>
<keyword evidence="2" id="KW-1185">Reference proteome</keyword>
<sequence>MLHAITVPAYEDALRALSAQLDKALAWGAENNVGELQLLAARLAPDMFPLPTQIRFSCGQALQAVSRLGVAGAPDFADDADSFAAMQAQIAQTLAFLSAIEPASLGEDGARPIEFSLPNGMIFDLSAAAYVRDWALPQFYFHIVAAYAVMRHMGVPLGKADYASYMMQHLRPGTAPTA</sequence>
<dbReference type="OrthoDB" id="338237at2"/>
<dbReference type="EMBL" id="FUYP01000002">
    <property type="protein sequence ID" value="SKB28113.1"/>
    <property type="molecule type" value="Genomic_DNA"/>
</dbReference>
<dbReference type="PANTHER" id="PTHR36922:SF1">
    <property type="entry name" value="DUF1993 DOMAIN-CONTAINING PROTEIN"/>
    <property type="match status" value="1"/>
</dbReference>
<dbReference type="Proteomes" id="UP000190044">
    <property type="component" value="Unassembled WGS sequence"/>
</dbReference>
<evidence type="ECO:0008006" key="3">
    <source>
        <dbReference type="Google" id="ProtNLM"/>
    </source>
</evidence>
<protein>
    <recommendedName>
        <fullName evidence="3">DUF1993 domain-containing protein</fullName>
    </recommendedName>
</protein>
<dbReference type="InterPro" id="IPR018531">
    <property type="entry name" value="DUF1993"/>
</dbReference>
<dbReference type="AlphaFoldDB" id="A0A1T5A0D2"/>
<organism evidence="1 2">
    <name type="scientific">Sphingopyxis flava</name>
    <dbReference type="NCBI Taxonomy" id="1507287"/>
    <lineage>
        <taxon>Bacteria</taxon>
        <taxon>Pseudomonadati</taxon>
        <taxon>Pseudomonadota</taxon>
        <taxon>Alphaproteobacteria</taxon>
        <taxon>Sphingomonadales</taxon>
        <taxon>Sphingomonadaceae</taxon>
        <taxon>Sphingopyxis</taxon>
    </lineage>
</organism>
<dbReference type="SUPFAM" id="SSF109854">
    <property type="entry name" value="DinB/YfiT-like putative metalloenzymes"/>
    <property type="match status" value="1"/>
</dbReference>
<name>A0A1T5A0D2_9SPHN</name>
<evidence type="ECO:0000313" key="1">
    <source>
        <dbReference type="EMBL" id="SKB28113.1"/>
    </source>
</evidence>
<dbReference type="RefSeq" id="WP_079636959.1">
    <property type="nucleotide sequence ID" value="NZ_FUYP01000002.1"/>
</dbReference>
<reference evidence="2" key="1">
    <citation type="submission" date="2017-02" db="EMBL/GenBank/DDBJ databases">
        <authorList>
            <person name="Varghese N."/>
            <person name="Submissions S."/>
        </authorList>
    </citation>
    <scope>NUCLEOTIDE SEQUENCE [LARGE SCALE GENOMIC DNA]</scope>
    <source>
        <strain evidence="2">R11H</strain>
    </source>
</reference>
<dbReference type="PANTHER" id="PTHR36922">
    <property type="entry name" value="BLL2446 PROTEIN"/>
    <property type="match status" value="1"/>
</dbReference>
<dbReference type="Gene3D" id="1.20.120.450">
    <property type="entry name" value="dinb family like domain"/>
    <property type="match status" value="1"/>
</dbReference>
<evidence type="ECO:0000313" key="2">
    <source>
        <dbReference type="Proteomes" id="UP000190044"/>
    </source>
</evidence>